<gene>
    <name evidence="2" type="ORF">SAMN04515672_2255</name>
</gene>
<feature type="transmembrane region" description="Helical" evidence="1">
    <location>
        <begin position="95"/>
        <end position="114"/>
    </location>
</feature>
<dbReference type="AlphaFoldDB" id="A0A1G8YPU2"/>
<dbReference type="STRING" id="1095776.SAMN04515672_2255"/>
<keyword evidence="1" id="KW-0472">Membrane</keyword>
<sequence>MVSRENRVILGSFLLLVVAVAAIAAAEQWLDLRYGDNSLLAFLLFAGIAVAVPQLYLARTDTDVDPRSRVRFAVIATMVFAAMFAESTADFQSQLILAIAGGSFLVLVAAEFVLGYRGSAAGGAGADLDR</sequence>
<dbReference type="Proteomes" id="UP000198882">
    <property type="component" value="Unassembled WGS sequence"/>
</dbReference>
<keyword evidence="3" id="KW-1185">Reference proteome</keyword>
<accession>A0A1G8YPU2</accession>
<reference evidence="3" key="1">
    <citation type="submission" date="2016-10" db="EMBL/GenBank/DDBJ databases">
        <authorList>
            <person name="Varghese N."/>
            <person name="Submissions S."/>
        </authorList>
    </citation>
    <scope>NUCLEOTIDE SEQUENCE [LARGE SCALE GENOMIC DNA]</scope>
    <source>
        <strain evidence="3">B4,CECT 8067,JCM 17497</strain>
    </source>
</reference>
<evidence type="ECO:0000313" key="2">
    <source>
        <dbReference type="EMBL" id="SDK04781.1"/>
    </source>
</evidence>
<name>A0A1G8YPU2_9EURY</name>
<proteinExistence type="predicted"/>
<feature type="transmembrane region" description="Helical" evidence="1">
    <location>
        <begin position="70"/>
        <end position="89"/>
    </location>
</feature>
<dbReference type="OrthoDB" id="201480at2157"/>
<evidence type="ECO:0000256" key="1">
    <source>
        <dbReference type="SAM" id="Phobius"/>
    </source>
</evidence>
<keyword evidence="1" id="KW-0812">Transmembrane</keyword>
<evidence type="ECO:0000313" key="3">
    <source>
        <dbReference type="Proteomes" id="UP000198882"/>
    </source>
</evidence>
<dbReference type="EMBL" id="FNFE01000002">
    <property type="protein sequence ID" value="SDK04781.1"/>
    <property type="molecule type" value="Genomic_DNA"/>
</dbReference>
<protein>
    <submittedName>
        <fullName evidence="2">Uncharacterized protein</fullName>
    </submittedName>
</protein>
<organism evidence="2 3">
    <name type="scientific">Natronorubrum texcoconense</name>
    <dbReference type="NCBI Taxonomy" id="1095776"/>
    <lineage>
        <taxon>Archaea</taxon>
        <taxon>Methanobacteriati</taxon>
        <taxon>Methanobacteriota</taxon>
        <taxon>Stenosarchaea group</taxon>
        <taxon>Halobacteria</taxon>
        <taxon>Halobacteriales</taxon>
        <taxon>Natrialbaceae</taxon>
        <taxon>Natronorubrum</taxon>
    </lineage>
</organism>
<keyword evidence="1" id="KW-1133">Transmembrane helix</keyword>
<dbReference type="InterPro" id="IPR058293">
    <property type="entry name" value="DUF7987"/>
</dbReference>
<dbReference type="RefSeq" id="WP_090305822.1">
    <property type="nucleotide sequence ID" value="NZ_FNFE01000002.1"/>
</dbReference>
<feature type="transmembrane region" description="Helical" evidence="1">
    <location>
        <begin position="40"/>
        <end position="58"/>
    </location>
</feature>
<dbReference type="Pfam" id="PF25949">
    <property type="entry name" value="DUF7987"/>
    <property type="match status" value="1"/>
</dbReference>